<dbReference type="Proteomes" id="UP001054252">
    <property type="component" value="Unassembled WGS sequence"/>
</dbReference>
<evidence type="ECO:0000313" key="2">
    <source>
        <dbReference type="Proteomes" id="UP001054252"/>
    </source>
</evidence>
<dbReference type="AlphaFoldDB" id="A0AAV5IA13"/>
<protein>
    <recommendedName>
        <fullName evidence="3">Ankyrin repeat protein</fullName>
    </recommendedName>
</protein>
<accession>A0AAV5IA13</accession>
<name>A0AAV5IA13_9ROSI</name>
<dbReference type="Gene3D" id="1.25.40.20">
    <property type="entry name" value="Ankyrin repeat-containing domain"/>
    <property type="match status" value="1"/>
</dbReference>
<dbReference type="EMBL" id="BPVZ01000007">
    <property type="protein sequence ID" value="GKU94105.1"/>
    <property type="molecule type" value="Genomic_DNA"/>
</dbReference>
<dbReference type="Pfam" id="PF12796">
    <property type="entry name" value="Ank_2"/>
    <property type="match status" value="1"/>
</dbReference>
<gene>
    <name evidence="1" type="ORF">SLEP1_g7636</name>
</gene>
<dbReference type="PANTHER" id="PTHR24121:SF16">
    <property type="entry name" value="NON-SPECIFIC SERINE_THREONINE PROTEIN KINASE"/>
    <property type="match status" value="1"/>
</dbReference>
<evidence type="ECO:0000313" key="1">
    <source>
        <dbReference type="EMBL" id="GKU94105.1"/>
    </source>
</evidence>
<comment type="caution">
    <text evidence="1">The sequence shown here is derived from an EMBL/GenBank/DDBJ whole genome shotgun (WGS) entry which is preliminary data.</text>
</comment>
<dbReference type="SMART" id="SM00248">
    <property type="entry name" value="ANK"/>
    <property type="match status" value="3"/>
</dbReference>
<evidence type="ECO:0008006" key="3">
    <source>
        <dbReference type="Google" id="ProtNLM"/>
    </source>
</evidence>
<proteinExistence type="predicted"/>
<keyword evidence="2" id="KW-1185">Reference proteome</keyword>
<dbReference type="InterPro" id="IPR002110">
    <property type="entry name" value="Ankyrin_rpt"/>
</dbReference>
<dbReference type="PANTHER" id="PTHR24121">
    <property type="entry name" value="NO MECHANORECEPTOR POTENTIAL C, ISOFORM D-RELATED"/>
    <property type="match status" value="1"/>
</dbReference>
<reference evidence="1 2" key="1">
    <citation type="journal article" date="2021" name="Commun. Biol.">
        <title>The genome of Shorea leprosula (Dipterocarpaceae) highlights the ecological relevance of drought in aseasonal tropical rainforests.</title>
        <authorList>
            <person name="Ng K.K.S."/>
            <person name="Kobayashi M.J."/>
            <person name="Fawcett J.A."/>
            <person name="Hatakeyama M."/>
            <person name="Paape T."/>
            <person name="Ng C.H."/>
            <person name="Ang C.C."/>
            <person name="Tnah L.H."/>
            <person name="Lee C.T."/>
            <person name="Nishiyama T."/>
            <person name="Sese J."/>
            <person name="O'Brien M.J."/>
            <person name="Copetti D."/>
            <person name="Mohd Noor M.I."/>
            <person name="Ong R.C."/>
            <person name="Putra M."/>
            <person name="Sireger I.Z."/>
            <person name="Indrioko S."/>
            <person name="Kosugi Y."/>
            <person name="Izuno A."/>
            <person name="Isagi Y."/>
            <person name="Lee S.L."/>
            <person name="Shimizu K.K."/>
        </authorList>
    </citation>
    <scope>NUCLEOTIDE SEQUENCE [LARGE SCALE GENOMIC DNA]</scope>
    <source>
        <strain evidence="1">214</strain>
    </source>
</reference>
<dbReference type="SUPFAM" id="SSF48403">
    <property type="entry name" value="Ankyrin repeat"/>
    <property type="match status" value="1"/>
</dbReference>
<organism evidence="1 2">
    <name type="scientific">Rubroshorea leprosula</name>
    <dbReference type="NCBI Taxonomy" id="152421"/>
    <lineage>
        <taxon>Eukaryota</taxon>
        <taxon>Viridiplantae</taxon>
        <taxon>Streptophyta</taxon>
        <taxon>Embryophyta</taxon>
        <taxon>Tracheophyta</taxon>
        <taxon>Spermatophyta</taxon>
        <taxon>Magnoliopsida</taxon>
        <taxon>eudicotyledons</taxon>
        <taxon>Gunneridae</taxon>
        <taxon>Pentapetalae</taxon>
        <taxon>rosids</taxon>
        <taxon>malvids</taxon>
        <taxon>Malvales</taxon>
        <taxon>Dipterocarpaceae</taxon>
        <taxon>Rubroshorea</taxon>
    </lineage>
</organism>
<dbReference type="InterPro" id="IPR036770">
    <property type="entry name" value="Ankyrin_rpt-contain_sf"/>
</dbReference>
<sequence>MKKNSLRYIYVSLRGAERQTANRLEWAINEGDWKTVHEIFQESSFPINGIIDDGNQTALHVAVVAGAVEITEELIRRMSETDLEIQDMVGFTALHLAAHRATKIAECLVEKNPKLLTLGDERGLLPIIQACASGDKDLTKYLYSKTPKEFLSPDGGKSGPALVNYTISGKMFGKN</sequence>